<evidence type="ECO:0000313" key="2">
    <source>
        <dbReference type="EMBL" id="WOG91819.1"/>
    </source>
</evidence>
<reference evidence="2" key="2">
    <citation type="submission" date="2022-03" db="EMBL/GenBank/DDBJ databases">
        <title>Draft title - Genomic analysis of global carrot germplasm unveils the trajectory of domestication and the origin of high carotenoid orange carrot.</title>
        <authorList>
            <person name="Iorizzo M."/>
            <person name="Ellison S."/>
            <person name="Senalik D."/>
            <person name="Macko-Podgorni A."/>
            <person name="Grzebelus D."/>
            <person name="Bostan H."/>
            <person name="Rolling W."/>
            <person name="Curaba J."/>
            <person name="Simon P."/>
        </authorList>
    </citation>
    <scope>NUCLEOTIDE SEQUENCE</scope>
    <source>
        <tissue evidence="2">Leaf</tissue>
    </source>
</reference>
<dbReference type="Pfam" id="PF03959">
    <property type="entry name" value="FSH1"/>
    <property type="match status" value="1"/>
</dbReference>
<dbReference type="EMBL" id="CP093345">
    <property type="protein sequence ID" value="WOG91819.1"/>
    <property type="molecule type" value="Genomic_DNA"/>
</dbReference>
<evidence type="ECO:0000313" key="3">
    <source>
        <dbReference type="Proteomes" id="UP000077755"/>
    </source>
</evidence>
<dbReference type="Proteomes" id="UP000077755">
    <property type="component" value="Chromosome 3"/>
</dbReference>
<dbReference type="InterPro" id="IPR005645">
    <property type="entry name" value="FSH-like_dom"/>
</dbReference>
<proteinExistence type="predicted"/>
<dbReference type="SUPFAM" id="SSF53474">
    <property type="entry name" value="alpha/beta-Hydrolases"/>
    <property type="match status" value="1"/>
</dbReference>
<reference evidence="2" key="1">
    <citation type="journal article" date="2016" name="Nat. Genet.">
        <title>A high-quality carrot genome assembly provides new insights into carotenoid accumulation and asterid genome evolution.</title>
        <authorList>
            <person name="Iorizzo M."/>
            <person name="Ellison S."/>
            <person name="Senalik D."/>
            <person name="Zeng P."/>
            <person name="Satapoomin P."/>
            <person name="Huang J."/>
            <person name="Bowman M."/>
            <person name="Iovene M."/>
            <person name="Sanseverino W."/>
            <person name="Cavagnaro P."/>
            <person name="Yildiz M."/>
            <person name="Macko-Podgorni A."/>
            <person name="Moranska E."/>
            <person name="Grzebelus E."/>
            <person name="Grzebelus D."/>
            <person name="Ashrafi H."/>
            <person name="Zheng Z."/>
            <person name="Cheng S."/>
            <person name="Spooner D."/>
            <person name="Van Deynze A."/>
            <person name="Simon P."/>
        </authorList>
    </citation>
    <scope>NUCLEOTIDE SEQUENCE</scope>
    <source>
        <tissue evidence="2">Leaf</tissue>
    </source>
</reference>
<dbReference type="InterPro" id="IPR029058">
    <property type="entry name" value="AB_hydrolase_fold"/>
</dbReference>
<evidence type="ECO:0000259" key="1">
    <source>
        <dbReference type="Pfam" id="PF03959"/>
    </source>
</evidence>
<dbReference type="PANTHER" id="PTHR22778:SF51">
    <property type="entry name" value="DIHYDROFOLATE REDUCTASE"/>
    <property type="match status" value="1"/>
</dbReference>
<organism evidence="2 3">
    <name type="scientific">Daucus carota subsp. sativus</name>
    <name type="common">Carrot</name>
    <dbReference type="NCBI Taxonomy" id="79200"/>
    <lineage>
        <taxon>Eukaryota</taxon>
        <taxon>Viridiplantae</taxon>
        <taxon>Streptophyta</taxon>
        <taxon>Embryophyta</taxon>
        <taxon>Tracheophyta</taxon>
        <taxon>Spermatophyta</taxon>
        <taxon>Magnoliopsida</taxon>
        <taxon>eudicotyledons</taxon>
        <taxon>Gunneridae</taxon>
        <taxon>Pentapetalae</taxon>
        <taxon>asterids</taxon>
        <taxon>campanulids</taxon>
        <taxon>Apiales</taxon>
        <taxon>Apiaceae</taxon>
        <taxon>Apioideae</taxon>
        <taxon>Scandiceae</taxon>
        <taxon>Daucinae</taxon>
        <taxon>Daucus</taxon>
        <taxon>Daucus sect. Daucus</taxon>
    </lineage>
</organism>
<gene>
    <name evidence="2" type="ORF">DCAR_0311074</name>
</gene>
<dbReference type="Gene3D" id="3.40.50.1820">
    <property type="entry name" value="alpha/beta hydrolase"/>
    <property type="match status" value="1"/>
</dbReference>
<dbReference type="PANTHER" id="PTHR22778">
    <property type="entry name" value="OVARIAN CANCER GENE-2 PROTEIN-RELATED"/>
    <property type="match status" value="1"/>
</dbReference>
<accession>A0AAF0WLK5</accession>
<dbReference type="AlphaFoldDB" id="A0AAF0WLK5"/>
<feature type="domain" description="Serine hydrolase" evidence="1">
    <location>
        <begin position="8"/>
        <end position="200"/>
    </location>
</feature>
<sequence length="227" mass="24897">MKLTSEMRKSKILCLHGGRSSGVLLKEELEIWPSSVLERMDLVCIDAPFAAYDVDFRAFTWYDDQDVTKMNIMFNESVAYIEETMVKLGPFDGVLGMSMASLGIALTASCIFGPWQGVALTKVQDLKCVVVISGGKFASVEIATPKLAENAFSSLIQIPSLHIFGENDFAKLGAIELLESFVDPFVILHPGGHEVPELDEKGVKVMNSFLDKVQASFAAPKVIRSLM</sequence>
<name>A0AAF0WLK5_DAUCS</name>
<keyword evidence="3" id="KW-1185">Reference proteome</keyword>
<protein>
    <recommendedName>
        <fullName evidence="1">Serine hydrolase domain-containing protein</fullName>
    </recommendedName>
</protein>